<dbReference type="Proteomes" id="UP000291191">
    <property type="component" value="Unassembled WGS sequence"/>
</dbReference>
<gene>
    <name evidence="1" type="ORF">DWX27_04960</name>
    <name evidence="2" type="ORF">EAJ06_21130</name>
</gene>
<accession>A0A412PDJ8</accession>
<dbReference type="OrthoDB" id="9814627at2"/>
<evidence type="ECO:0000313" key="3">
    <source>
        <dbReference type="Proteomes" id="UP000284772"/>
    </source>
</evidence>
<dbReference type="Proteomes" id="UP000284772">
    <property type="component" value="Unassembled WGS sequence"/>
</dbReference>
<organism evidence="2 4">
    <name type="scientific">Bacteroides intestinalis</name>
    <dbReference type="NCBI Taxonomy" id="329854"/>
    <lineage>
        <taxon>Bacteria</taxon>
        <taxon>Pseudomonadati</taxon>
        <taxon>Bacteroidota</taxon>
        <taxon>Bacteroidia</taxon>
        <taxon>Bacteroidales</taxon>
        <taxon>Bacteroidaceae</taxon>
        <taxon>Bacteroides</taxon>
    </lineage>
</organism>
<keyword evidence="4" id="KW-1185">Reference proteome</keyword>
<dbReference type="RefSeq" id="WP_007662633.1">
    <property type="nucleotide sequence ID" value="NZ_CABMMK010000006.1"/>
</dbReference>
<reference evidence="1 3" key="1">
    <citation type="submission" date="2018-08" db="EMBL/GenBank/DDBJ databases">
        <title>A genome reference for cultivated species of the human gut microbiota.</title>
        <authorList>
            <person name="Zou Y."/>
            <person name="Xue W."/>
            <person name="Luo G."/>
        </authorList>
    </citation>
    <scope>NUCLEOTIDE SEQUENCE [LARGE SCALE GENOMIC DNA]</scope>
    <source>
        <strain evidence="1 3">AF19-10AC</strain>
    </source>
</reference>
<evidence type="ECO:0000313" key="1">
    <source>
        <dbReference type="EMBL" id="RGT55677.1"/>
    </source>
</evidence>
<proteinExistence type="predicted"/>
<dbReference type="EMBL" id="RCXO01000038">
    <property type="protein sequence ID" value="RYT76849.1"/>
    <property type="molecule type" value="Genomic_DNA"/>
</dbReference>
<dbReference type="EMBL" id="QRWT01000003">
    <property type="protein sequence ID" value="RGT55677.1"/>
    <property type="molecule type" value="Genomic_DNA"/>
</dbReference>
<evidence type="ECO:0000313" key="2">
    <source>
        <dbReference type="EMBL" id="RYT76849.1"/>
    </source>
</evidence>
<sequence length="172" mass="18903">MDYWGFYNGAENISSLTGYRHTLIPSIEGLGINQDALIIQGQELPAQTAVRNASRKYITANMLKKITYPTGGSVEFEFEPHTFTNAKVISKEDLEKYAPKLAYLNTVNNNNAEFSTPFVTFNIPFAQTVTINVTVRFDDYSASQVEGSGTIIRQVGSTGGGILKSCDITKCN</sequence>
<dbReference type="GeneID" id="26159453"/>
<protein>
    <submittedName>
        <fullName evidence="2">Uncharacterized protein</fullName>
    </submittedName>
</protein>
<evidence type="ECO:0000313" key="4">
    <source>
        <dbReference type="Proteomes" id="UP000291191"/>
    </source>
</evidence>
<name>A0A412PDJ8_9BACE</name>
<reference evidence="2 4" key="2">
    <citation type="journal article" date="2019" name="Science, e1252229">
        <title>Invertible promoters mediate bacterial phase variation, antibiotic resistance, and host adaptation in the gut.</title>
        <authorList>
            <person name="Jiang X."/>
            <person name="Hall A.B."/>
            <person name="Arthur T.D."/>
            <person name="Plichta D.R."/>
            <person name="Covington C.T."/>
            <person name="Poyet M."/>
            <person name="Crothers J."/>
            <person name="Moses P.L."/>
            <person name="Tolonen A.C."/>
            <person name="Vlamakis H."/>
            <person name="Alm E.J."/>
            <person name="Xavier R.J."/>
        </authorList>
    </citation>
    <scope>NUCLEOTIDE SEQUENCE [LARGE SCALE GENOMIC DNA]</scope>
    <source>
        <strain evidence="4">bf_0095</strain>
        <strain evidence="2">Bf_0095</strain>
    </source>
</reference>
<comment type="caution">
    <text evidence="2">The sequence shown here is derived from an EMBL/GenBank/DDBJ whole genome shotgun (WGS) entry which is preliminary data.</text>
</comment>
<dbReference type="AlphaFoldDB" id="A0A412PDJ8"/>